<keyword evidence="3 8" id="KW-0813">Transport</keyword>
<evidence type="ECO:0000256" key="6">
    <source>
        <dbReference type="ARBA" id="ARBA00022989"/>
    </source>
</evidence>
<evidence type="ECO:0000313" key="10">
    <source>
        <dbReference type="EMBL" id="HJB75392.1"/>
    </source>
</evidence>
<feature type="transmembrane region" description="Helical" evidence="8">
    <location>
        <begin position="186"/>
        <end position="205"/>
    </location>
</feature>
<keyword evidence="5 8" id="KW-0812">Transmembrane</keyword>
<reference evidence="10" key="2">
    <citation type="submission" date="2021-04" db="EMBL/GenBank/DDBJ databases">
        <authorList>
            <person name="Gilroy R."/>
        </authorList>
    </citation>
    <scope>NUCLEOTIDE SEQUENCE</scope>
    <source>
        <strain evidence="10">CHK188-16595</strain>
    </source>
</reference>
<evidence type="ECO:0000256" key="4">
    <source>
        <dbReference type="ARBA" id="ARBA00022475"/>
    </source>
</evidence>
<dbReference type="PANTHER" id="PTHR43848:SF2">
    <property type="entry name" value="PUTRESCINE TRANSPORT SYSTEM PERMEASE PROTEIN POTI"/>
    <property type="match status" value="1"/>
</dbReference>
<dbReference type="Pfam" id="PF00528">
    <property type="entry name" value="BPD_transp_1"/>
    <property type="match status" value="1"/>
</dbReference>
<name>A0A9D2MIT5_9FIRM</name>
<feature type="transmembrane region" description="Helical" evidence="8">
    <location>
        <begin position="138"/>
        <end position="158"/>
    </location>
</feature>
<evidence type="ECO:0000313" key="11">
    <source>
        <dbReference type="Proteomes" id="UP000823877"/>
    </source>
</evidence>
<dbReference type="PANTHER" id="PTHR43848">
    <property type="entry name" value="PUTRESCINE TRANSPORT SYSTEM PERMEASE PROTEIN POTI"/>
    <property type="match status" value="1"/>
</dbReference>
<protein>
    <submittedName>
        <fullName evidence="10">ABC transporter permease</fullName>
    </submittedName>
</protein>
<accession>A0A9D2MIT5</accession>
<organism evidence="10 11">
    <name type="scientific">Candidatus Eubacterium faecale</name>
    <dbReference type="NCBI Taxonomy" id="2838568"/>
    <lineage>
        <taxon>Bacteria</taxon>
        <taxon>Bacillati</taxon>
        <taxon>Bacillota</taxon>
        <taxon>Clostridia</taxon>
        <taxon>Eubacteriales</taxon>
        <taxon>Eubacteriaceae</taxon>
        <taxon>Eubacterium</taxon>
    </lineage>
</organism>
<dbReference type="GO" id="GO:0005886">
    <property type="term" value="C:plasma membrane"/>
    <property type="evidence" value="ECO:0007669"/>
    <property type="project" value="UniProtKB-SubCell"/>
</dbReference>
<dbReference type="PROSITE" id="PS50928">
    <property type="entry name" value="ABC_TM1"/>
    <property type="match status" value="1"/>
</dbReference>
<feature type="transmembrane region" description="Helical" evidence="8">
    <location>
        <begin position="67"/>
        <end position="91"/>
    </location>
</feature>
<dbReference type="Gene3D" id="1.10.3720.10">
    <property type="entry name" value="MetI-like"/>
    <property type="match status" value="1"/>
</dbReference>
<dbReference type="InterPro" id="IPR051789">
    <property type="entry name" value="Bact_Polyamine_Transport"/>
</dbReference>
<feature type="transmembrane region" description="Helical" evidence="8">
    <location>
        <begin position="241"/>
        <end position="261"/>
    </location>
</feature>
<dbReference type="GO" id="GO:0055085">
    <property type="term" value="P:transmembrane transport"/>
    <property type="evidence" value="ECO:0007669"/>
    <property type="project" value="InterPro"/>
</dbReference>
<evidence type="ECO:0000259" key="9">
    <source>
        <dbReference type="PROSITE" id="PS50928"/>
    </source>
</evidence>
<evidence type="ECO:0000256" key="1">
    <source>
        <dbReference type="ARBA" id="ARBA00004651"/>
    </source>
</evidence>
<keyword evidence="6 8" id="KW-1133">Transmembrane helix</keyword>
<comment type="caution">
    <text evidence="10">The sequence shown here is derived from an EMBL/GenBank/DDBJ whole genome shotgun (WGS) entry which is preliminary data.</text>
</comment>
<feature type="transmembrane region" description="Helical" evidence="8">
    <location>
        <begin position="12"/>
        <end position="33"/>
    </location>
</feature>
<reference evidence="10" key="1">
    <citation type="journal article" date="2021" name="PeerJ">
        <title>Extensive microbial diversity within the chicken gut microbiome revealed by metagenomics and culture.</title>
        <authorList>
            <person name="Gilroy R."/>
            <person name="Ravi A."/>
            <person name="Getino M."/>
            <person name="Pursley I."/>
            <person name="Horton D.L."/>
            <person name="Alikhan N.F."/>
            <person name="Baker D."/>
            <person name="Gharbi K."/>
            <person name="Hall N."/>
            <person name="Watson M."/>
            <person name="Adriaenssens E.M."/>
            <person name="Foster-Nyarko E."/>
            <person name="Jarju S."/>
            <person name="Secka A."/>
            <person name="Antonio M."/>
            <person name="Oren A."/>
            <person name="Chaudhuri R.R."/>
            <person name="La Ragione R."/>
            <person name="Hildebrand F."/>
            <person name="Pallen M.J."/>
        </authorList>
    </citation>
    <scope>NUCLEOTIDE SEQUENCE</scope>
    <source>
        <strain evidence="10">CHK188-16595</strain>
    </source>
</reference>
<gene>
    <name evidence="10" type="ORF">IAA37_06960</name>
</gene>
<evidence type="ECO:0000256" key="7">
    <source>
        <dbReference type="ARBA" id="ARBA00023136"/>
    </source>
</evidence>
<dbReference type="InterPro" id="IPR035906">
    <property type="entry name" value="MetI-like_sf"/>
</dbReference>
<dbReference type="CDD" id="cd06261">
    <property type="entry name" value="TM_PBP2"/>
    <property type="match status" value="1"/>
</dbReference>
<keyword evidence="7 8" id="KW-0472">Membrane</keyword>
<comment type="similarity">
    <text evidence="2">Belongs to the binding-protein-dependent transport system permease family. CysTW subfamily.</text>
</comment>
<dbReference type="InterPro" id="IPR000515">
    <property type="entry name" value="MetI-like"/>
</dbReference>
<dbReference type="EMBL" id="DWXN01000012">
    <property type="protein sequence ID" value="HJB75392.1"/>
    <property type="molecule type" value="Genomic_DNA"/>
</dbReference>
<proteinExistence type="inferred from homology"/>
<dbReference type="Proteomes" id="UP000823877">
    <property type="component" value="Unassembled WGS sequence"/>
</dbReference>
<evidence type="ECO:0000256" key="5">
    <source>
        <dbReference type="ARBA" id="ARBA00022692"/>
    </source>
</evidence>
<dbReference type="AlphaFoldDB" id="A0A9D2MIT5"/>
<comment type="subcellular location">
    <subcellularLocation>
        <location evidence="1 8">Cell membrane</location>
        <topology evidence="1 8">Multi-pass membrane protein</topology>
    </subcellularLocation>
</comment>
<feature type="domain" description="ABC transmembrane type-1" evidence="9">
    <location>
        <begin position="63"/>
        <end position="258"/>
    </location>
</feature>
<keyword evidence="4" id="KW-1003">Cell membrane</keyword>
<feature type="transmembrane region" description="Helical" evidence="8">
    <location>
        <begin position="112"/>
        <end position="132"/>
    </location>
</feature>
<evidence type="ECO:0000256" key="2">
    <source>
        <dbReference type="ARBA" id="ARBA00007069"/>
    </source>
</evidence>
<evidence type="ECO:0000256" key="8">
    <source>
        <dbReference type="RuleBase" id="RU363032"/>
    </source>
</evidence>
<sequence>MKKAKLSPMSKFYMVLVFIFLYAPIAVMAVFSFNESVSTYEFTDFSLKWWKEMFSNSAAMDALKNTIILAVVSCIISTVIGTLAAVGIYNYRSKRIKSVIMTVTNIPMMNPEIVTGISMMLLFVFVGAMLNLSESLNFWSLLIAHVTFCLPYVILNVLPKLRQFDINIYEAAVDLGCKPVRAFFKVVLPNIVSGIITGLVMSFTLSLDDFIISYFTNGPSFQTLPIYIFSLTKKRVKPDMYALSMLMFVVILVLLILLNIAQNRSEKGKSERK</sequence>
<evidence type="ECO:0000256" key="3">
    <source>
        <dbReference type="ARBA" id="ARBA00022448"/>
    </source>
</evidence>
<dbReference type="SUPFAM" id="SSF161098">
    <property type="entry name" value="MetI-like"/>
    <property type="match status" value="1"/>
</dbReference>